<accession>A0AAD7AHZ4</accession>
<protein>
    <submittedName>
        <fullName evidence="2">Uncharacterized protein</fullName>
    </submittedName>
</protein>
<name>A0AAD7AHZ4_9AGAR</name>
<evidence type="ECO:0000313" key="3">
    <source>
        <dbReference type="Proteomes" id="UP001218218"/>
    </source>
</evidence>
<organism evidence="2 3">
    <name type="scientific">Mycena albidolilacea</name>
    <dbReference type="NCBI Taxonomy" id="1033008"/>
    <lineage>
        <taxon>Eukaryota</taxon>
        <taxon>Fungi</taxon>
        <taxon>Dikarya</taxon>
        <taxon>Basidiomycota</taxon>
        <taxon>Agaricomycotina</taxon>
        <taxon>Agaricomycetes</taxon>
        <taxon>Agaricomycetidae</taxon>
        <taxon>Agaricales</taxon>
        <taxon>Marasmiineae</taxon>
        <taxon>Mycenaceae</taxon>
        <taxon>Mycena</taxon>
    </lineage>
</organism>
<evidence type="ECO:0000256" key="1">
    <source>
        <dbReference type="SAM" id="MobiDB-lite"/>
    </source>
</evidence>
<keyword evidence="3" id="KW-1185">Reference proteome</keyword>
<sequence length="271" mass="30221">MDITWISSVDSQKGIANFTGNLSLKAMSRSSSFNRGISSRMKQRDVAWARWEHIFDWAWWTMKFSRVSAILQQDIGPESAEAHKSRCNYQDEARDIGRYSGEPGPGQNRQDRVSAGKRVLKGGPEGYVRNAIPARDVDGTPSSCATLHRRGYQASGFKLYSKLYSKLYYFWWPRRTWRLQNCADDVQNHRRIQNPVPSSESSGCLFPQRTIPSPDSCTAVSAQAAFSAQTATLPIVANIAQDPSQTSGWLPRSSTSLLIPGIPSHTSQDSS</sequence>
<dbReference type="AlphaFoldDB" id="A0AAD7AHZ4"/>
<proteinExistence type="predicted"/>
<dbReference type="Proteomes" id="UP001218218">
    <property type="component" value="Unassembled WGS sequence"/>
</dbReference>
<comment type="caution">
    <text evidence="2">The sequence shown here is derived from an EMBL/GenBank/DDBJ whole genome shotgun (WGS) entry which is preliminary data.</text>
</comment>
<dbReference type="EMBL" id="JARIHO010000006">
    <property type="protein sequence ID" value="KAJ7359357.1"/>
    <property type="molecule type" value="Genomic_DNA"/>
</dbReference>
<evidence type="ECO:0000313" key="2">
    <source>
        <dbReference type="EMBL" id="KAJ7359357.1"/>
    </source>
</evidence>
<feature type="region of interest" description="Disordered" evidence="1">
    <location>
        <begin position="95"/>
        <end position="114"/>
    </location>
</feature>
<reference evidence="2" key="1">
    <citation type="submission" date="2023-03" db="EMBL/GenBank/DDBJ databases">
        <title>Massive genome expansion in bonnet fungi (Mycena s.s.) driven by repeated elements and novel gene families across ecological guilds.</title>
        <authorList>
            <consortium name="Lawrence Berkeley National Laboratory"/>
            <person name="Harder C.B."/>
            <person name="Miyauchi S."/>
            <person name="Viragh M."/>
            <person name="Kuo A."/>
            <person name="Thoen E."/>
            <person name="Andreopoulos B."/>
            <person name="Lu D."/>
            <person name="Skrede I."/>
            <person name="Drula E."/>
            <person name="Henrissat B."/>
            <person name="Morin E."/>
            <person name="Kohler A."/>
            <person name="Barry K."/>
            <person name="LaButti K."/>
            <person name="Morin E."/>
            <person name="Salamov A."/>
            <person name="Lipzen A."/>
            <person name="Mereny Z."/>
            <person name="Hegedus B."/>
            <person name="Baldrian P."/>
            <person name="Stursova M."/>
            <person name="Weitz H."/>
            <person name="Taylor A."/>
            <person name="Grigoriev I.V."/>
            <person name="Nagy L.G."/>
            <person name="Martin F."/>
            <person name="Kauserud H."/>
        </authorList>
    </citation>
    <scope>NUCLEOTIDE SEQUENCE</scope>
    <source>
        <strain evidence="2">CBHHK002</strain>
    </source>
</reference>
<gene>
    <name evidence="2" type="ORF">DFH08DRAFT_1037927</name>
</gene>